<evidence type="ECO:0000313" key="4">
    <source>
        <dbReference type="EMBL" id="EEA05468.1"/>
    </source>
</evidence>
<keyword evidence="2" id="KW-0175">Coiled coil</keyword>
<dbReference type="OrthoDB" id="446635at2759"/>
<feature type="domain" description="Nuclear speckle splicing regulatory protein 1 N-terminal" evidence="3">
    <location>
        <begin position="52"/>
        <end position="166"/>
    </location>
</feature>
<dbReference type="InterPro" id="IPR018612">
    <property type="entry name" value="NSRP1_N"/>
</dbReference>
<reference evidence="4" key="1">
    <citation type="submission" date="2008-06" db="EMBL/GenBank/DDBJ databases">
        <authorList>
            <person name="Lorenzi H."/>
            <person name="Inman J."/>
            <person name="Miller J."/>
            <person name="Schobel S."/>
            <person name="Amedeo P."/>
            <person name="Caler E.V."/>
            <person name="da Silva J."/>
        </authorList>
    </citation>
    <scope>NUCLEOTIDE SEQUENCE [LARGE SCALE GENOMIC DNA]</scope>
    <source>
        <strain evidence="4">RN66</strain>
    </source>
</reference>
<gene>
    <name evidence="4" type="ORF">CMU_024740</name>
</gene>
<dbReference type="EMBL" id="DS989727">
    <property type="protein sequence ID" value="EEA05468.1"/>
    <property type="molecule type" value="Genomic_DNA"/>
</dbReference>
<dbReference type="VEuPathDB" id="CryptoDB:CMU_024740"/>
<organism evidence="4 5">
    <name type="scientific">Cryptosporidium muris (strain RN66)</name>
    <dbReference type="NCBI Taxonomy" id="441375"/>
    <lineage>
        <taxon>Eukaryota</taxon>
        <taxon>Sar</taxon>
        <taxon>Alveolata</taxon>
        <taxon>Apicomplexa</taxon>
        <taxon>Conoidasida</taxon>
        <taxon>Coccidia</taxon>
        <taxon>Eucoccidiorida</taxon>
        <taxon>Eimeriorina</taxon>
        <taxon>Cryptosporidiidae</taxon>
        <taxon>Cryptosporidium</taxon>
    </lineage>
</organism>
<evidence type="ECO:0000313" key="5">
    <source>
        <dbReference type="Proteomes" id="UP000001460"/>
    </source>
</evidence>
<evidence type="ECO:0000256" key="1">
    <source>
        <dbReference type="ARBA" id="ARBA00010126"/>
    </source>
</evidence>
<dbReference type="AlphaFoldDB" id="B6AAR6"/>
<dbReference type="Proteomes" id="UP000001460">
    <property type="component" value="Unassembled WGS sequence"/>
</dbReference>
<dbReference type="eggNOG" id="ENOG502SFGB">
    <property type="taxonomic scope" value="Eukaryota"/>
</dbReference>
<keyword evidence="5" id="KW-1185">Reference proteome</keyword>
<comment type="similarity">
    <text evidence="1">Belongs to the NSRP1 family.</text>
</comment>
<dbReference type="Pfam" id="PF09745">
    <property type="entry name" value="NSRP1_N"/>
    <property type="match status" value="1"/>
</dbReference>
<dbReference type="GO" id="GO:0000381">
    <property type="term" value="P:regulation of alternative mRNA splicing, via spliceosome"/>
    <property type="evidence" value="ECO:0007669"/>
    <property type="project" value="InterPro"/>
</dbReference>
<evidence type="ECO:0000259" key="3">
    <source>
        <dbReference type="Pfam" id="PF09745"/>
    </source>
</evidence>
<dbReference type="STRING" id="441375.B6AAR6"/>
<evidence type="ECO:0000256" key="2">
    <source>
        <dbReference type="ARBA" id="ARBA00023054"/>
    </source>
</evidence>
<accession>B6AAR6</accession>
<dbReference type="RefSeq" id="XP_002139817.1">
    <property type="nucleotide sequence ID" value="XM_002139781.1"/>
</dbReference>
<sequence length="281" mass="33193">MNKRDKVSFILRKSHVISQDTTHKLPFGDEFSDTEDNQGINELSQSTINEYKKAHELFKEQPELLDFDNEYLDLSNYRNPTLSKDSSKNYKSQNILESRYITKLQNLANRRKVERQLTQEKKLQREIENESSGVEIFITPSYRKVLEERKYLEDKISEENKLCEQKSLGNFSKHLFSMITERLKDESKIESSYNPSRTVNKESKAFCSIKEEEVLKQEIDNKQLIIDTCIGSNLRADKRINEAQADYGTEEVSYIQTIRNDKIELARKRYLERKRNRQSVL</sequence>
<proteinExistence type="inferred from homology"/>
<protein>
    <recommendedName>
        <fullName evidence="3">Nuclear speckle splicing regulatory protein 1 N-terminal domain-containing protein</fullName>
    </recommendedName>
</protein>
<name>B6AAR6_CRYMR</name>
<dbReference type="GeneID" id="6995249"/>